<protein>
    <submittedName>
        <fullName evidence="3">Uncharacterized protein</fullName>
    </submittedName>
</protein>
<accession>A0A0S4TWP6</accession>
<organism evidence="3">
    <name type="scientific">Ralstonia solanacearum</name>
    <name type="common">Pseudomonas solanacearum</name>
    <dbReference type="NCBI Taxonomy" id="305"/>
    <lineage>
        <taxon>Bacteria</taxon>
        <taxon>Pseudomonadati</taxon>
        <taxon>Pseudomonadota</taxon>
        <taxon>Betaproteobacteria</taxon>
        <taxon>Burkholderiales</taxon>
        <taxon>Burkholderiaceae</taxon>
        <taxon>Ralstonia</taxon>
        <taxon>Ralstonia solanacearum species complex</taxon>
    </lineage>
</organism>
<reference evidence="3" key="1">
    <citation type="submission" date="2015-10" db="EMBL/GenBank/DDBJ databases">
        <authorList>
            <person name="Gilbert D.G."/>
        </authorList>
    </citation>
    <scope>NUCLEOTIDE SEQUENCE</scope>
    <source>
        <strain evidence="3">Phyl III-seqv23</strain>
    </source>
</reference>
<gene>
    <name evidence="3" type="ORF">RUN39_v1_670039</name>
</gene>
<evidence type="ECO:0000256" key="1">
    <source>
        <dbReference type="SAM" id="MobiDB-lite"/>
    </source>
</evidence>
<proteinExistence type="predicted"/>
<feature type="region of interest" description="Disordered" evidence="1">
    <location>
        <begin position="59"/>
        <end position="78"/>
    </location>
</feature>
<dbReference type="AntiFam" id="ANF00010">
    <property type="entry name" value="tRNA translation"/>
</dbReference>
<evidence type="ECO:0000256" key="2">
    <source>
        <dbReference type="SAM" id="Phobius"/>
    </source>
</evidence>
<feature type="transmembrane region" description="Helical" evidence="2">
    <location>
        <begin position="20"/>
        <end position="42"/>
    </location>
</feature>
<keyword evidence="2" id="KW-0812">Transmembrane</keyword>
<sequence length="78" mass="8214">MVERNLAKVEVASSSLVSRSSLKCVAVLVFVWCGGATGYAGIAQLVERNLAKVEVASSSLVSRSNPEGKPRFPFSLSA</sequence>
<evidence type="ECO:0000313" key="3">
    <source>
        <dbReference type="EMBL" id="CUV13981.1"/>
    </source>
</evidence>
<dbReference type="AlphaFoldDB" id="A0A0S4TWP6"/>
<dbReference type="EMBL" id="LN899819">
    <property type="protein sequence ID" value="CUV13981.1"/>
    <property type="molecule type" value="Genomic_DNA"/>
</dbReference>
<keyword evidence="2" id="KW-0472">Membrane</keyword>
<name>A0A0S4TWP6_RALSL</name>
<keyword evidence="2" id="KW-1133">Transmembrane helix</keyword>